<protein>
    <submittedName>
        <fullName evidence="1">Uncharacterized protein</fullName>
    </submittedName>
</protein>
<reference evidence="1" key="1">
    <citation type="submission" date="2022-01" db="EMBL/GenBank/DDBJ databases">
        <title>Comparative genomics reveals a dynamic genome evolution in the ectomycorrhizal milk-cap (Lactarius) mushrooms.</title>
        <authorList>
            <consortium name="DOE Joint Genome Institute"/>
            <person name="Lebreton A."/>
            <person name="Tang N."/>
            <person name="Kuo A."/>
            <person name="LaButti K."/>
            <person name="Drula E."/>
            <person name="Barry K."/>
            <person name="Clum A."/>
            <person name="Lipzen A."/>
            <person name="Mousain D."/>
            <person name="Ng V."/>
            <person name="Wang R."/>
            <person name="Wang X."/>
            <person name="Dai Y."/>
            <person name="Henrissat B."/>
            <person name="Grigoriev I.V."/>
            <person name="Guerin-Laguette A."/>
            <person name="Yu F."/>
            <person name="Martin F.M."/>
        </authorList>
    </citation>
    <scope>NUCLEOTIDE SEQUENCE</scope>
    <source>
        <strain evidence="1">QP</strain>
    </source>
</reference>
<name>A0AAD4Q5F6_9AGAM</name>
<keyword evidence="2" id="KW-1185">Reference proteome</keyword>
<evidence type="ECO:0000313" key="2">
    <source>
        <dbReference type="Proteomes" id="UP001201163"/>
    </source>
</evidence>
<accession>A0AAD4Q5F6</accession>
<sequence length="210" mass="23749">MSSQTDAPTKPVTRFPTPEEGLAVRTLHEATLQELINARNYPLLHIMRERNELMHERNVLRGTDTEFPEYDYLTPLGEECTLPYMAMWVDNECRVLPFRGVRPRMPWAVYPVDRRRFDASTQTDDADADTTLMEIDTPDSKSRSYAQVVLDDPQATDFDASTQTKDADMTLAGNDPLASDSKLCSEAQVALDDGKGPCEECKDKKRKVSN</sequence>
<proteinExistence type="predicted"/>
<dbReference type="Proteomes" id="UP001201163">
    <property type="component" value="Unassembled WGS sequence"/>
</dbReference>
<gene>
    <name evidence="1" type="ORF">EDB92DRAFT_1954930</name>
</gene>
<organism evidence="1 2">
    <name type="scientific">Lactarius akahatsu</name>
    <dbReference type="NCBI Taxonomy" id="416441"/>
    <lineage>
        <taxon>Eukaryota</taxon>
        <taxon>Fungi</taxon>
        <taxon>Dikarya</taxon>
        <taxon>Basidiomycota</taxon>
        <taxon>Agaricomycotina</taxon>
        <taxon>Agaricomycetes</taxon>
        <taxon>Russulales</taxon>
        <taxon>Russulaceae</taxon>
        <taxon>Lactarius</taxon>
    </lineage>
</organism>
<evidence type="ECO:0000313" key="1">
    <source>
        <dbReference type="EMBL" id="KAH8979544.1"/>
    </source>
</evidence>
<dbReference type="EMBL" id="JAKELL010000164">
    <property type="protein sequence ID" value="KAH8979544.1"/>
    <property type="molecule type" value="Genomic_DNA"/>
</dbReference>
<dbReference type="AlphaFoldDB" id="A0AAD4Q5F6"/>
<comment type="caution">
    <text evidence="1">The sequence shown here is derived from an EMBL/GenBank/DDBJ whole genome shotgun (WGS) entry which is preliminary data.</text>
</comment>